<dbReference type="PANTHER" id="PTHR33112">
    <property type="entry name" value="DOMAIN PROTEIN, PUTATIVE-RELATED"/>
    <property type="match status" value="1"/>
</dbReference>
<evidence type="ECO:0000313" key="3">
    <source>
        <dbReference type="Proteomes" id="UP000799444"/>
    </source>
</evidence>
<dbReference type="InterPro" id="IPR010730">
    <property type="entry name" value="HET"/>
</dbReference>
<name>A0A9P4V173_9PLEO</name>
<organism evidence="2 3">
    <name type="scientific">Polyplosphaeria fusca</name>
    <dbReference type="NCBI Taxonomy" id="682080"/>
    <lineage>
        <taxon>Eukaryota</taxon>
        <taxon>Fungi</taxon>
        <taxon>Dikarya</taxon>
        <taxon>Ascomycota</taxon>
        <taxon>Pezizomycotina</taxon>
        <taxon>Dothideomycetes</taxon>
        <taxon>Pleosporomycetidae</taxon>
        <taxon>Pleosporales</taxon>
        <taxon>Tetraplosphaeriaceae</taxon>
        <taxon>Polyplosphaeria</taxon>
    </lineage>
</organism>
<dbReference type="OrthoDB" id="5428863at2759"/>
<dbReference type="EMBL" id="ML996150">
    <property type="protein sequence ID" value="KAF2734249.1"/>
    <property type="molecule type" value="Genomic_DNA"/>
</dbReference>
<evidence type="ECO:0000259" key="1">
    <source>
        <dbReference type="Pfam" id="PF06985"/>
    </source>
</evidence>
<proteinExistence type="predicted"/>
<feature type="domain" description="Heterokaryon incompatibility" evidence="1">
    <location>
        <begin position="86"/>
        <end position="222"/>
    </location>
</feature>
<protein>
    <submittedName>
        <fullName evidence="2">HET-domain-containing protein</fullName>
    </submittedName>
</protein>
<dbReference type="Proteomes" id="UP000799444">
    <property type="component" value="Unassembled WGS sequence"/>
</dbReference>
<evidence type="ECO:0000313" key="2">
    <source>
        <dbReference type="EMBL" id="KAF2734249.1"/>
    </source>
</evidence>
<dbReference type="AlphaFoldDB" id="A0A9P4V173"/>
<sequence length="339" mass="38961">MWGESEPWVRWAALTKSTRDEKLRPHLSVRNTSSYIDVQTVHAWIRECQENHADSCTGPAHDDVNDLTVIDCETRQLQKLPESAHYIALSYCWGSSEAHVECGIVPANAPPLIEDCILFLRLLGFRYLWIDRYCIPQDDSWERHRQILQMGKIYSQSLFTIVAAAGRDPGYGLPGVGPPRAPSGSFSIGDLTLFPWNNLRSYQILEDLRDSKWSARGWTYQEALLSRRRLVFTDHGLYFECKGLCTFEDHPIDPPYNFPPKEHEIFFCGGRLPPRSVFPRSKLRSETYAKRCIREYVSRQFSREGDILDALQGILETFRDLPTPMRHLCGIPVICPNVT</sequence>
<reference evidence="2" key="1">
    <citation type="journal article" date="2020" name="Stud. Mycol.">
        <title>101 Dothideomycetes genomes: a test case for predicting lifestyles and emergence of pathogens.</title>
        <authorList>
            <person name="Haridas S."/>
            <person name="Albert R."/>
            <person name="Binder M."/>
            <person name="Bloem J."/>
            <person name="Labutti K."/>
            <person name="Salamov A."/>
            <person name="Andreopoulos B."/>
            <person name="Baker S."/>
            <person name="Barry K."/>
            <person name="Bills G."/>
            <person name="Bluhm B."/>
            <person name="Cannon C."/>
            <person name="Castanera R."/>
            <person name="Culley D."/>
            <person name="Daum C."/>
            <person name="Ezra D."/>
            <person name="Gonzalez J."/>
            <person name="Henrissat B."/>
            <person name="Kuo A."/>
            <person name="Liang C."/>
            <person name="Lipzen A."/>
            <person name="Lutzoni F."/>
            <person name="Magnuson J."/>
            <person name="Mondo S."/>
            <person name="Nolan M."/>
            <person name="Ohm R."/>
            <person name="Pangilinan J."/>
            <person name="Park H.-J."/>
            <person name="Ramirez L."/>
            <person name="Alfaro M."/>
            <person name="Sun H."/>
            <person name="Tritt A."/>
            <person name="Yoshinaga Y."/>
            <person name="Zwiers L.-H."/>
            <person name="Turgeon B."/>
            <person name="Goodwin S."/>
            <person name="Spatafora J."/>
            <person name="Crous P."/>
            <person name="Grigoriev I."/>
        </authorList>
    </citation>
    <scope>NUCLEOTIDE SEQUENCE</scope>
    <source>
        <strain evidence="2">CBS 125425</strain>
    </source>
</reference>
<comment type="caution">
    <text evidence="2">The sequence shown here is derived from an EMBL/GenBank/DDBJ whole genome shotgun (WGS) entry which is preliminary data.</text>
</comment>
<dbReference type="Pfam" id="PF06985">
    <property type="entry name" value="HET"/>
    <property type="match status" value="1"/>
</dbReference>
<gene>
    <name evidence="2" type="ORF">EJ04DRAFT_437478</name>
</gene>
<accession>A0A9P4V173</accession>
<dbReference type="PANTHER" id="PTHR33112:SF1">
    <property type="entry name" value="HETEROKARYON INCOMPATIBILITY DOMAIN-CONTAINING PROTEIN"/>
    <property type="match status" value="1"/>
</dbReference>
<feature type="non-terminal residue" evidence="2">
    <location>
        <position position="339"/>
    </location>
</feature>
<keyword evidence="3" id="KW-1185">Reference proteome</keyword>